<evidence type="ECO:0000313" key="2">
    <source>
        <dbReference type="Proteomes" id="UP000045285"/>
    </source>
</evidence>
<protein>
    <submittedName>
        <fullName evidence="1">Uncharacterized protein</fullName>
    </submittedName>
</protein>
<gene>
    <name evidence="1" type="ORF">MPL3356_40050</name>
</gene>
<name>A0A090E5X1_MESPL</name>
<sequence length="127" mass="13432">MRPACKWRLPALPVLTYLSTLRSGSRQPPLSTRPDLNLNAPQCRAGLEKASAVDLLVDLVEHLGTVGAQIGEIAARQVLDFGDETVVVAALSDAGAGAGDKIVEHDRVPLRPNCFGYAALARPVVPP</sequence>
<dbReference type="STRING" id="69974.MPLDJ20_270097"/>
<keyword evidence="2" id="KW-1185">Reference proteome</keyword>
<dbReference type="AlphaFoldDB" id="A0A090E5X1"/>
<accession>A0A090E5X1</accession>
<reference evidence="2" key="1">
    <citation type="submission" date="2014-08" db="EMBL/GenBank/DDBJ databases">
        <authorList>
            <person name="Moulin L."/>
        </authorList>
    </citation>
    <scope>NUCLEOTIDE SEQUENCE [LARGE SCALE GENOMIC DNA]</scope>
</reference>
<dbReference type="Proteomes" id="UP000045285">
    <property type="component" value="Unassembled WGS sequence"/>
</dbReference>
<evidence type="ECO:0000313" key="1">
    <source>
        <dbReference type="EMBL" id="CDX22677.1"/>
    </source>
</evidence>
<organism evidence="1 2">
    <name type="scientific">Mesorhizobium plurifarium</name>
    <dbReference type="NCBI Taxonomy" id="69974"/>
    <lineage>
        <taxon>Bacteria</taxon>
        <taxon>Pseudomonadati</taxon>
        <taxon>Pseudomonadota</taxon>
        <taxon>Alphaproteobacteria</taxon>
        <taxon>Hyphomicrobiales</taxon>
        <taxon>Phyllobacteriaceae</taxon>
        <taxon>Mesorhizobium</taxon>
    </lineage>
</organism>
<proteinExistence type="predicted"/>
<dbReference type="EMBL" id="CCMZ01000034">
    <property type="protein sequence ID" value="CDX22677.1"/>
    <property type="molecule type" value="Genomic_DNA"/>
</dbReference>